<comment type="caution">
    <text evidence="2">The sequence shown here is derived from an EMBL/GenBank/DDBJ whole genome shotgun (WGS) entry which is preliminary data.</text>
</comment>
<accession>A0A7W6RGV9</accession>
<proteinExistence type="predicted"/>
<dbReference type="AlphaFoldDB" id="A0A7W6RGV9"/>
<organism evidence="2 3">
    <name type="scientific">Roseospira visakhapatnamensis</name>
    <dbReference type="NCBI Taxonomy" id="390880"/>
    <lineage>
        <taxon>Bacteria</taxon>
        <taxon>Pseudomonadati</taxon>
        <taxon>Pseudomonadota</taxon>
        <taxon>Alphaproteobacteria</taxon>
        <taxon>Rhodospirillales</taxon>
        <taxon>Rhodospirillaceae</taxon>
        <taxon>Roseospira</taxon>
    </lineage>
</organism>
<evidence type="ECO:0000313" key="2">
    <source>
        <dbReference type="EMBL" id="MBB4268313.1"/>
    </source>
</evidence>
<feature type="region of interest" description="Disordered" evidence="1">
    <location>
        <begin position="196"/>
        <end position="225"/>
    </location>
</feature>
<sequence length="439" mass="45646">ARVADGVGADLRRWLDGLDTGAASTLAPRARMDAAEADFARQLALTQSDDDEVARAAYESLTAHAEAWRAAAREYHGSTAGYFEVEATLRALLEPLADALGHGDTVAGQDEMLALLTAIGDNTGLAGPLAKQVPLASVLTDVFGGLGEGSYLGRLAVAQAEHTAALEAQTAYLHAADQHEASLLAAIEAAVRALDGLGGSGGGSTPPLPPPPDPPAPQEPPAPTRYYDYNALMAHNAPMAVHKRAQDYMSRNADVLAAWRAGTLRFGDGTLENTALGHFMYHGQHEGRWFSAGGWVNGPGGPTDDAIDARLSAGEFVLAAGAATYIANAAPGLIEALNDNQVHIAPLSSAPDLPAPNVIPFAPPMARDDGVLIDRVERLESRLDTLIAAVHGEASAGRRTDGGLTQSLIDELRALRRDLGAQTGRADLAARAAVGGRRA</sequence>
<protein>
    <submittedName>
        <fullName evidence="2">Uncharacterized protein</fullName>
    </submittedName>
</protein>
<evidence type="ECO:0000313" key="3">
    <source>
        <dbReference type="Proteomes" id="UP000554286"/>
    </source>
</evidence>
<keyword evidence="3" id="KW-1185">Reference proteome</keyword>
<evidence type="ECO:0000256" key="1">
    <source>
        <dbReference type="SAM" id="MobiDB-lite"/>
    </source>
</evidence>
<dbReference type="EMBL" id="JACIGK010000092">
    <property type="protein sequence ID" value="MBB4268313.1"/>
    <property type="molecule type" value="Genomic_DNA"/>
</dbReference>
<reference evidence="2 3" key="1">
    <citation type="submission" date="2020-08" db="EMBL/GenBank/DDBJ databases">
        <title>Genome sequencing of Purple Non-Sulfur Bacteria from various extreme environments.</title>
        <authorList>
            <person name="Mayer M."/>
        </authorList>
    </citation>
    <scope>NUCLEOTIDE SEQUENCE [LARGE SCALE GENOMIC DNA]</scope>
    <source>
        <strain evidence="2 3">JA131</strain>
    </source>
</reference>
<dbReference type="RefSeq" id="WP_221238584.1">
    <property type="nucleotide sequence ID" value="NZ_JACIGK010000092.1"/>
</dbReference>
<gene>
    <name evidence="2" type="ORF">GGD89_003979</name>
</gene>
<dbReference type="Proteomes" id="UP000554286">
    <property type="component" value="Unassembled WGS sequence"/>
</dbReference>
<feature type="compositionally biased region" description="Pro residues" evidence="1">
    <location>
        <begin position="206"/>
        <end position="223"/>
    </location>
</feature>
<feature type="non-terminal residue" evidence="2">
    <location>
        <position position="1"/>
    </location>
</feature>
<name>A0A7W6RGV9_9PROT</name>